<evidence type="ECO:0000313" key="1">
    <source>
        <dbReference type="EMBL" id="AUN31325.1"/>
    </source>
</evidence>
<accession>A0A2K9NGF1</accession>
<evidence type="ECO:0000313" key="2">
    <source>
        <dbReference type="Proteomes" id="UP000234752"/>
    </source>
</evidence>
<dbReference type="PANTHER" id="PTHR28026">
    <property type="entry name" value="DUF962 DOMAIN PROTEIN (AFU_ORTHOLOGUE AFUA_8G05310)"/>
    <property type="match status" value="1"/>
</dbReference>
<dbReference type="GO" id="GO:0016020">
    <property type="term" value="C:membrane"/>
    <property type="evidence" value="ECO:0007669"/>
    <property type="project" value="GOC"/>
</dbReference>
<dbReference type="Proteomes" id="UP000234752">
    <property type="component" value="Chromosome eg_1"/>
</dbReference>
<protein>
    <submittedName>
        <fullName evidence="1">Uncharacterized protein</fullName>
    </submittedName>
</protein>
<dbReference type="AlphaFoldDB" id="A0A2K9NGF1"/>
<keyword evidence="2" id="KW-1185">Reference proteome</keyword>
<dbReference type="Pfam" id="PF06127">
    <property type="entry name" value="Mpo1-like"/>
    <property type="match status" value="1"/>
</dbReference>
<sequence>MAQTDNVGRLARSMAFYSAYHRHPHNRLTHYFGVPTIVFAVMLGLSYIPVPLGGMQVSVALILMAVLAAYYVYLDPMIGGTLAALSVPFLMLADHVTTLPGQTAAIIGAVTFIGGWAVQLLGHKFEGNKPALTANLLQIFVAPLFLVAEAYFALGLRKDVEAQVERLVADGIGGPGALGLPAHQG</sequence>
<name>A0A2K9NGF1_9PROT</name>
<reference evidence="1 2" key="1">
    <citation type="submission" date="2017-12" db="EMBL/GenBank/DDBJ databases">
        <title>Genomes of bacteria within cyanobacterial aggregates.</title>
        <authorList>
            <person name="Cai H."/>
        </authorList>
    </citation>
    <scope>NUCLEOTIDE SEQUENCE [LARGE SCALE GENOMIC DNA]</scope>
    <source>
        <strain evidence="1 2">TH16</strain>
    </source>
</reference>
<dbReference type="KEGG" id="ncb:C0V82_14570"/>
<dbReference type="RefSeq" id="WP_102112932.1">
    <property type="nucleotide sequence ID" value="NZ_BMGN01000005.1"/>
</dbReference>
<dbReference type="EMBL" id="CP025611">
    <property type="protein sequence ID" value="AUN31325.1"/>
    <property type="molecule type" value="Genomic_DNA"/>
</dbReference>
<proteinExistence type="predicted"/>
<gene>
    <name evidence="1" type="ORF">C0V82_14570</name>
</gene>
<dbReference type="OrthoDB" id="5515308at2"/>
<dbReference type="PANTHER" id="PTHR28026:SF9">
    <property type="entry name" value="2-HYDROXY-PALMITIC ACID DIOXYGENASE MPO1"/>
    <property type="match status" value="1"/>
</dbReference>
<dbReference type="GO" id="GO:0046521">
    <property type="term" value="P:sphingoid catabolic process"/>
    <property type="evidence" value="ECO:0007669"/>
    <property type="project" value="TreeGrafter"/>
</dbReference>
<dbReference type="InterPro" id="IPR009305">
    <property type="entry name" value="Mpo1-like"/>
</dbReference>
<organism evidence="1 2">
    <name type="scientific">Niveispirillum cyanobacteriorum</name>
    <dbReference type="NCBI Taxonomy" id="1612173"/>
    <lineage>
        <taxon>Bacteria</taxon>
        <taxon>Pseudomonadati</taxon>
        <taxon>Pseudomonadota</taxon>
        <taxon>Alphaproteobacteria</taxon>
        <taxon>Rhodospirillales</taxon>
        <taxon>Azospirillaceae</taxon>
        <taxon>Niveispirillum</taxon>
    </lineage>
</organism>